<feature type="compositionally biased region" description="Polar residues" evidence="2">
    <location>
        <begin position="200"/>
        <end position="223"/>
    </location>
</feature>
<evidence type="ECO:0000313" key="4">
    <source>
        <dbReference type="EMBL" id="EDU57830.1"/>
    </source>
</evidence>
<keyword evidence="1" id="KW-0131">Cell cycle</keyword>
<comment type="caution">
    <text evidence="4">The sequence shown here is derived from an EMBL/GenBank/DDBJ whole genome shotgun (WGS) entry which is preliminary data.</text>
</comment>
<reference evidence="5" key="2">
    <citation type="submission" date="2008-04" db="EMBL/GenBank/DDBJ databases">
        <title>Draft genome sequence of Providencia stuartii(ATCC 25827).</title>
        <authorList>
            <person name="Sudarsanam P."/>
            <person name="Ley R."/>
            <person name="Guruge J."/>
            <person name="Turnbaugh P.J."/>
            <person name="Mahowald M."/>
            <person name="Liep D."/>
            <person name="Gordon J."/>
        </authorList>
    </citation>
    <scope>NUCLEOTIDE SEQUENCE [LARGE SCALE GENOMIC DNA]</scope>
    <source>
        <strain evidence="5">ATCC 25827</strain>
    </source>
</reference>
<feature type="transmembrane region" description="Helical" evidence="1">
    <location>
        <begin position="53"/>
        <end position="73"/>
    </location>
</feature>
<organism evidence="4 5">
    <name type="scientific">Providencia stuartii ATCC 25827</name>
    <dbReference type="NCBI Taxonomy" id="471874"/>
    <lineage>
        <taxon>Bacteria</taxon>
        <taxon>Pseudomonadati</taxon>
        <taxon>Pseudomonadota</taxon>
        <taxon>Gammaproteobacteria</taxon>
        <taxon>Enterobacterales</taxon>
        <taxon>Morganellaceae</taxon>
        <taxon>Providencia</taxon>
    </lineage>
</organism>
<evidence type="ECO:0000256" key="1">
    <source>
        <dbReference type="HAMAP-Rule" id="MF_02021"/>
    </source>
</evidence>
<dbReference type="Gene3D" id="3.30.70.1070">
    <property type="entry name" value="Sporulation related repeat"/>
    <property type="match status" value="1"/>
</dbReference>
<sequence>MIFIREGKMDEFKPDNQPNTQNDLRPDTSDRPAGRSRPSSTAKPKLTISRQHIMIGVGVLVLLLLIIAISSALKAPTEHEKQQTDTTANERNIDLSSSSSLSNNQSPSGQAQEINVPPVNPVPTQGTQQQQTNNYGERIEIPGDVVDALNQGQSLNQGTANTPAQNIAPPPVTQTPPAQKPQTVPAKPERTQTKPVETKQPAQPKQPAKTTTANQNQSGNLMSAPASNYTLQLSSASRSDTLEAFAKQHKLNNYKVYKTIRNGQTWYVLIHGNYRSVNEAKSAIATLPAEIQAKKPWVRNMKQVQQDQK</sequence>
<dbReference type="SUPFAM" id="SSF110997">
    <property type="entry name" value="Sporulation related repeat"/>
    <property type="match status" value="1"/>
</dbReference>
<dbReference type="InterPro" id="IPR032899">
    <property type="entry name" value="DamX"/>
</dbReference>
<evidence type="ECO:0000259" key="3">
    <source>
        <dbReference type="PROSITE" id="PS51724"/>
    </source>
</evidence>
<dbReference type="HAMAP" id="MF_02021">
    <property type="entry name" value="DamX"/>
    <property type="match status" value="1"/>
</dbReference>
<feature type="compositionally biased region" description="Low complexity" evidence="2">
    <location>
        <begin position="95"/>
        <end position="108"/>
    </location>
</feature>
<dbReference type="AlphaFoldDB" id="A0AA86YHS8"/>
<reference evidence="4 5" key="3">
    <citation type="submission" date="2008-05" db="EMBL/GenBank/DDBJ databases">
        <authorList>
            <person name="Fulton L."/>
            <person name="Clifton S."/>
            <person name="Fulton B."/>
            <person name="Xu J."/>
            <person name="Minx P."/>
            <person name="Pepin K.H."/>
            <person name="Johnson M."/>
            <person name="Thiruvilangam P."/>
            <person name="Bhonagiri V."/>
            <person name="Nash W.E."/>
            <person name="Mardis E.R."/>
            <person name="Wilson R.K."/>
        </authorList>
    </citation>
    <scope>NUCLEOTIDE SEQUENCE [LARGE SCALE GENOMIC DNA]</scope>
    <source>
        <strain evidence="4 5">ATCC 25827</strain>
    </source>
</reference>
<feature type="region of interest" description="Disordered" evidence="2">
    <location>
        <begin position="154"/>
        <end position="223"/>
    </location>
</feature>
<dbReference type="GO" id="GO:0042834">
    <property type="term" value="F:peptidoglycan binding"/>
    <property type="evidence" value="ECO:0007669"/>
    <property type="project" value="InterPro"/>
</dbReference>
<feature type="domain" description="SPOR" evidence="3">
    <location>
        <begin position="223"/>
        <end position="300"/>
    </location>
</feature>
<protein>
    <recommendedName>
        <fullName evidence="1">Cell division protein DamX</fullName>
    </recommendedName>
</protein>
<evidence type="ECO:0000313" key="5">
    <source>
        <dbReference type="Proteomes" id="UP000004506"/>
    </source>
</evidence>
<dbReference type="GO" id="GO:0030428">
    <property type="term" value="C:cell septum"/>
    <property type="evidence" value="ECO:0007669"/>
    <property type="project" value="InterPro"/>
</dbReference>
<keyword evidence="1" id="KW-0812">Transmembrane</keyword>
<dbReference type="Proteomes" id="UP000004506">
    <property type="component" value="Unassembled WGS sequence"/>
</dbReference>
<dbReference type="GO" id="GO:0005886">
    <property type="term" value="C:plasma membrane"/>
    <property type="evidence" value="ECO:0007669"/>
    <property type="project" value="UniProtKB-SubCell"/>
</dbReference>
<keyword evidence="1" id="KW-1133">Transmembrane helix</keyword>
<comment type="subcellular location">
    <subcellularLocation>
        <location evidence="1">Cell inner membrane</location>
        <topology evidence="1">Single-pass membrane protein</topology>
    </subcellularLocation>
    <text evidence="1">Localizes at the septal ring.</text>
</comment>
<keyword evidence="1 4" id="KW-0132">Cell division</keyword>
<comment type="similarity">
    <text evidence="1">Belongs to the DamX family.</text>
</comment>
<feature type="compositionally biased region" description="Basic and acidic residues" evidence="2">
    <location>
        <begin position="1"/>
        <end position="14"/>
    </location>
</feature>
<name>A0AA86YHS8_PROST</name>
<feature type="compositionally biased region" description="Polar residues" evidence="2">
    <location>
        <begin position="154"/>
        <end position="165"/>
    </location>
</feature>
<proteinExistence type="inferred from homology"/>
<dbReference type="InterPro" id="IPR036680">
    <property type="entry name" value="SPOR-like_sf"/>
</dbReference>
<evidence type="ECO:0000256" key="2">
    <source>
        <dbReference type="SAM" id="MobiDB-lite"/>
    </source>
</evidence>
<accession>A0AA86YHS8</accession>
<feature type="region of interest" description="Disordered" evidence="2">
    <location>
        <begin position="75"/>
        <end position="132"/>
    </location>
</feature>
<comment type="domain">
    <text evidence="1">The SPOR domain binds septal peptidoglycans and is required to target DamX to the septal ring.</text>
</comment>
<keyword evidence="1" id="KW-1003">Cell membrane</keyword>
<dbReference type="PROSITE" id="PS51724">
    <property type="entry name" value="SPOR"/>
    <property type="match status" value="1"/>
</dbReference>
<dbReference type="Pfam" id="PF05036">
    <property type="entry name" value="SPOR"/>
    <property type="match status" value="1"/>
</dbReference>
<feature type="compositionally biased region" description="Low complexity" evidence="2">
    <location>
        <begin position="175"/>
        <end position="186"/>
    </location>
</feature>
<feature type="compositionally biased region" description="Basic and acidic residues" evidence="2">
    <location>
        <begin position="24"/>
        <end position="33"/>
    </location>
</feature>
<dbReference type="InterPro" id="IPR007730">
    <property type="entry name" value="SPOR-like_dom"/>
</dbReference>
<keyword evidence="1" id="KW-0997">Cell inner membrane</keyword>
<keyword evidence="1" id="KW-0472">Membrane</keyword>
<gene>
    <name evidence="1" type="primary">damX</name>
    <name evidence="4" type="ORF">PROSTU_04280</name>
</gene>
<comment type="function">
    <text evidence="1">Non-essential cell division protein.</text>
</comment>
<feature type="compositionally biased region" description="Low complexity" evidence="2">
    <location>
        <begin position="122"/>
        <end position="132"/>
    </location>
</feature>
<reference evidence="5" key="1">
    <citation type="submission" date="2008-04" db="EMBL/GenBank/DDBJ databases">
        <title>Draft genome sequence of Providencia stuartii (ATCC 25827).</title>
        <authorList>
            <person name="Sudarsanam P."/>
            <person name="Ley R."/>
            <person name="Guruge J."/>
            <person name="Turnbaugh P.J."/>
            <person name="Mahowald M."/>
            <person name="Liep D."/>
            <person name="Gordon J."/>
        </authorList>
    </citation>
    <scope>NUCLEOTIDE SEQUENCE [LARGE SCALE GENOMIC DNA]</scope>
    <source>
        <strain evidence="5">ATCC 25827</strain>
    </source>
</reference>
<dbReference type="EMBL" id="ABJD02000105">
    <property type="protein sequence ID" value="EDU57830.1"/>
    <property type="molecule type" value="Genomic_DNA"/>
</dbReference>
<feature type="region of interest" description="Disordered" evidence="2">
    <location>
        <begin position="1"/>
        <end position="45"/>
    </location>
</feature>
<dbReference type="GO" id="GO:0032506">
    <property type="term" value="P:cytokinetic process"/>
    <property type="evidence" value="ECO:0007669"/>
    <property type="project" value="InterPro"/>
</dbReference>